<gene>
    <name evidence="1" type="ORF">PACLA_8A056190</name>
</gene>
<proteinExistence type="predicted"/>
<dbReference type="EMBL" id="CACRXK020012559">
    <property type="protein sequence ID" value="CAB4023561.1"/>
    <property type="molecule type" value="Genomic_DNA"/>
</dbReference>
<dbReference type="InterPro" id="IPR043128">
    <property type="entry name" value="Rev_trsase/Diguanyl_cyclase"/>
</dbReference>
<dbReference type="PANTHER" id="PTHR33050:SF7">
    <property type="entry name" value="RIBONUCLEASE H"/>
    <property type="match status" value="1"/>
</dbReference>
<reference evidence="1" key="1">
    <citation type="submission" date="2020-04" db="EMBL/GenBank/DDBJ databases">
        <authorList>
            <person name="Alioto T."/>
            <person name="Alioto T."/>
            <person name="Gomez Garrido J."/>
        </authorList>
    </citation>
    <scope>NUCLEOTIDE SEQUENCE</scope>
    <source>
        <strain evidence="1">A484AB</strain>
    </source>
</reference>
<keyword evidence="2" id="KW-1185">Reference proteome</keyword>
<dbReference type="PANTHER" id="PTHR33050">
    <property type="entry name" value="REVERSE TRANSCRIPTASE DOMAIN-CONTAINING PROTEIN"/>
    <property type="match status" value="1"/>
</dbReference>
<dbReference type="Proteomes" id="UP001152795">
    <property type="component" value="Unassembled WGS sequence"/>
</dbReference>
<dbReference type="Gene3D" id="3.30.70.270">
    <property type="match status" value="1"/>
</dbReference>
<comment type="caution">
    <text evidence="1">The sequence shown here is derived from an EMBL/GenBank/DDBJ whole genome shotgun (WGS) entry which is preliminary data.</text>
</comment>
<dbReference type="InterPro" id="IPR052055">
    <property type="entry name" value="Hepadnavirus_pol/RT"/>
</dbReference>
<evidence type="ECO:0000313" key="1">
    <source>
        <dbReference type="EMBL" id="CAB4023561.1"/>
    </source>
</evidence>
<name>A0A6S7J1E5_PARCT</name>
<protein>
    <submittedName>
        <fullName evidence="1">Uncharacterized protein</fullName>
    </submittedName>
</protein>
<organism evidence="1 2">
    <name type="scientific">Paramuricea clavata</name>
    <name type="common">Red gorgonian</name>
    <name type="synonym">Violescent sea-whip</name>
    <dbReference type="NCBI Taxonomy" id="317549"/>
    <lineage>
        <taxon>Eukaryota</taxon>
        <taxon>Metazoa</taxon>
        <taxon>Cnidaria</taxon>
        <taxon>Anthozoa</taxon>
        <taxon>Octocorallia</taxon>
        <taxon>Malacalcyonacea</taxon>
        <taxon>Plexauridae</taxon>
        <taxon>Paramuricea</taxon>
    </lineage>
</organism>
<dbReference type="Gene3D" id="3.10.10.10">
    <property type="entry name" value="HIV Type 1 Reverse Transcriptase, subunit A, domain 1"/>
    <property type="match status" value="1"/>
</dbReference>
<dbReference type="CDD" id="cd03714">
    <property type="entry name" value="RT_DIRS1"/>
    <property type="match status" value="1"/>
</dbReference>
<sequence>MGVNIEFNDQHPSQYAAKVRHFNMSETAIIGNEINKLLSKGVIIPSIHELGEFISSIFLRLKKDGSYRMILNLKSFNEFVKHRHFKMDTLDAAVKMMKPNCYMASIDLTDAYYMVPVHAADQKFLKFEFLGRLYQYTCLPNGLSSAPRIFTKLLKPVYSTLHSMGHMSSGYIDDSYLQGDTPAECSRNISATKTLVTELGFIPHPKKSVTVPTQILVFLGFILNSINVPNTGENRQDSGRLQTIVS</sequence>
<dbReference type="InterPro" id="IPR000477">
    <property type="entry name" value="RT_dom"/>
</dbReference>
<dbReference type="Pfam" id="PF00078">
    <property type="entry name" value="RVT_1"/>
    <property type="match status" value="1"/>
</dbReference>
<accession>A0A6S7J1E5</accession>
<dbReference type="SUPFAM" id="SSF56672">
    <property type="entry name" value="DNA/RNA polymerases"/>
    <property type="match status" value="1"/>
</dbReference>
<dbReference type="AlphaFoldDB" id="A0A6S7J1E5"/>
<dbReference type="OrthoDB" id="7698392at2759"/>
<dbReference type="InterPro" id="IPR043502">
    <property type="entry name" value="DNA/RNA_pol_sf"/>
</dbReference>
<evidence type="ECO:0000313" key="2">
    <source>
        <dbReference type="Proteomes" id="UP001152795"/>
    </source>
</evidence>
<dbReference type="PROSITE" id="PS50878">
    <property type="entry name" value="RT_POL"/>
    <property type="match status" value="1"/>
</dbReference>